<organism evidence="2 3">
    <name type="scientific">Pseudomonas prosekii</name>
    <dbReference type="NCBI Taxonomy" id="1148509"/>
    <lineage>
        <taxon>Bacteria</taxon>
        <taxon>Pseudomonadati</taxon>
        <taxon>Pseudomonadota</taxon>
        <taxon>Gammaproteobacteria</taxon>
        <taxon>Pseudomonadales</taxon>
        <taxon>Pseudomonadaceae</taxon>
        <taxon>Pseudomonas</taxon>
    </lineage>
</organism>
<evidence type="ECO:0000256" key="1">
    <source>
        <dbReference type="SAM" id="Phobius"/>
    </source>
</evidence>
<comment type="caution">
    <text evidence="2">The sequence shown here is derived from an EMBL/GenBank/DDBJ whole genome shotgun (WGS) entry which is preliminary data.</text>
</comment>
<accession>A0A2U2DEX2</accession>
<keyword evidence="1" id="KW-1133">Transmembrane helix</keyword>
<dbReference type="RefSeq" id="WP_109519878.1">
    <property type="nucleotide sequence ID" value="NZ_QFAW01000001.1"/>
</dbReference>
<evidence type="ECO:0000313" key="3">
    <source>
        <dbReference type="Proteomes" id="UP000245056"/>
    </source>
</evidence>
<reference evidence="2 3" key="1">
    <citation type="submission" date="2018-05" db="EMBL/GenBank/DDBJ databases">
        <title>Genome sequences of two Antarctic strains of Pseudomonas prosekii: insights into adaptation to extreme conditions.</title>
        <authorList>
            <person name="Snopkova K."/>
            <person name="Dufkova K."/>
            <person name="Cejkova D."/>
            <person name="Sedlacek I."/>
            <person name="Smajs D."/>
        </authorList>
    </citation>
    <scope>NUCLEOTIDE SEQUENCE [LARGE SCALE GENOMIC DNA]</scope>
    <source>
        <strain evidence="2 3">P2673</strain>
    </source>
</reference>
<protein>
    <submittedName>
        <fullName evidence="2">Uncharacterized protein</fullName>
    </submittedName>
</protein>
<sequence>MNHTNQPASDTDSTPYNDVSMSCGCCGYSLKPSYEQAFNLVKLQPLNCDQCSSQLQLAEADRLVLDEKLQRAARMGKLAVLILGPYFLLGIVASIYFGFFVPAPFPGFSGVLVVVGIILGFVIKSASEDDIEYSFVLLTHIEQPTTLGAVTTNN</sequence>
<name>A0A2U2DEX2_9PSED</name>
<feature type="transmembrane region" description="Helical" evidence="1">
    <location>
        <begin position="78"/>
        <end position="99"/>
    </location>
</feature>
<gene>
    <name evidence="2" type="ORF">C9I49_00605</name>
</gene>
<evidence type="ECO:0000313" key="2">
    <source>
        <dbReference type="EMBL" id="PWE47922.1"/>
    </source>
</evidence>
<dbReference type="Proteomes" id="UP000245056">
    <property type="component" value="Unassembled WGS sequence"/>
</dbReference>
<dbReference type="OrthoDB" id="7001685at2"/>
<keyword evidence="1" id="KW-0812">Transmembrane</keyword>
<feature type="transmembrane region" description="Helical" evidence="1">
    <location>
        <begin position="105"/>
        <end position="123"/>
    </location>
</feature>
<dbReference type="EMBL" id="QFAW01000001">
    <property type="protein sequence ID" value="PWE47922.1"/>
    <property type="molecule type" value="Genomic_DNA"/>
</dbReference>
<keyword evidence="1" id="KW-0472">Membrane</keyword>
<dbReference type="AlphaFoldDB" id="A0A2U2DEX2"/>
<proteinExistence type="predicted"/>